<dbReference type="InterPro" id="IPR006426">
    <property type="entry name" value="Asn_synth_AEB"/>
</dbReference>
<dbReference type="InterPro" id="IPR033738">
    <property type="entry name" value="AsnB_N"/>
</dbReference>
<dbReference type="PIRSF" id="PIRSF001589">
    <property type="entry name" value="Asn_synthetase_glu-h"/>
    <property type="match status" value="1"/>
</dbReference>
<evidence type="ECO:0000256" key="9">
    <source>
        <dbReference type="PIRSR" id="PIRSR001589-2"/>
    </source>
</evidence>
<feature type="active site" description="For GATase activity" evidence="8">
    <location>
        <position position="2"/>
    </location>
</feature>
<dbReference type="Pfam" id="PF13522">
    <property type="entry name" value="GATase_6"/>
    <property type="match status" value="1"/>
</dbReference>
<organism evidence="12 13">
    <name type="scientific">Devosia enhydra</name>
    <dbReference type="NCBI Taxonomy" id="665118"/>
    <lineage>
        <taxon>Bacteria</taxon>
        <taxon>Pseudomonadati</taxon>
        <taxon>Pseudomonadota</taxon>
        <taxon>Alphaproteobacteria</taxon>
        <taxon>Hyphomicrobiales</taxon>
        <taxon>Devosiaceae</taxon>
        <taxon>Devosia</taxon>
    </lineage>
</organism>
<dbReference type="InterPro" id="IPR029055">
    <property type="entry name" value="Ntn_hydrolases_N"/>
</dbReference>
<dbReference type="CDD" id="cd00712">
    <property type="entry name" value="AsnB"/>
    <property type="match status" value="1"/>
</dbReference>
<evidence type="ECO:0000256" key="3">
    <source>
        <dbReference type="ARBA" id="ARBA00012737"/>
    </source>
</evidence>
<evidence type="ECO:0000256" key="10">
    <source>
        <dbReference type="PIRSR" id="PIRSR001589-3"/>
    </source>
</evidence>
<evidence type="ECO:0000256" key="1">
    <source>
        <dbReference type="ARBA" id="ARBA00005187"/>
    </source>
</evidence>
<keyword evidence="8" id="KW-0061">Asparagine biosynthesis</keyword>
<sequence>MCGLAGFYDPAGGTESAFRTRIEAMIHTLAHRGPDGQGIWIDEKIALGHRRLAILDLSEAGAQPMASPDGRFIIIFNGEIYNHLDLRRELASEDAVQDWRGHSDTETLLAGIAHWGLDDTLRRAAGMFALALWDRGENRLSLARDRIGEKPLYWGWAGRALVFGSELKALRRHPNFPRDICRQALAQYLRFAYVPAPRSIHPGIYKLEPGCILTVEGPIPTAAPESPLRPDQVYGSISIRRYWSLGDTIERGAHSRFATEQEALAAVEYSLRQAVARQTISDVPLGAFLSGGIDSSLIVSLMQAQSSRPVRTFTIGFDNPAYNEAPFAAAVARHLGTDHTELTVTEAEARDVIPLLPEMYDEPFADSSQLPTHLVCKAARTAVTVALSGDAGDELFGGYNRYFWGPRIWQRLDWMPHAMRRRLGHSIAAIPVAAWDKIGALTGGHVSRTGDKAHKLAFRMRTVQTMDDLYRSLVSEWPGKYMVIGLHEESDTTLDDPLPSTLADDAAGRMMAQDMRSYLPDDILCKVDRAAMAVSLETRVPFLDPDVLAVSARLPPHMKIRDGQGKWALRQILYRHVPRELIERPKTGFGIPVGDWLRGPLRDWAEDLLSEEGLRREGLIDPAPVRQAWAEHLSGRRDWTHRIWIILMFQAWMMAQRRGVALPA</sequence>
<gene>
    <name evidence="12" type="ORF">SAMN02983003_3118</name>
</gene>
<dbReference type="Gene3D" id="3.60.20.10">
    <property type="entry name" value="Glutamine Phosphoribosylpyrophosphate, subunit 1, domain 1"/>
    <property type="match status" value="1"/>
</dbReference>
<dbReference type="InterPro" id="IPR001962">
    <property type="entry name" value="Asn_synthase"/>
</dbReference>
<evidence type="ECO:0000256" key="6">
    <source>
        <dbReference type="ARBA" id="ARBA00022962"/>
    </source>
</evidence>
<accession>A0A1K2I0N2</accession>
<evidence type="ECO:0000259" key="11">
    <source>
        <dbReference type="PROSITE" id="PS51278"/>
    </source>
</evidence>
<comment type="similarity">
    <text evidence="2">Belongs to the asparagine synthetase family.</text>
</comment>
<dbReference type="Pfam" id="PF00733">
    <property type="entry name" value="Asn_synthase"/>
    <property type="match status" value="1"/>
</dbReference>
<dbReference type="EC" id="6.3.5.4" evidence="3"/>
<dbReference type="PROSITE" id="PS51278">
    <property type="entry name" value="GATASE_TYPE_2"/>
    <property type="match status" value="1"/>
</dbReference>
<dbReference type="OrthoDB" id="9763290at2"/>
<comment type="pathway">
    <text evidence="1">Amino-acid biosynthesis; L-asparagine biosynthesis; L-asparagine from L-aspartate (L-Gln route): step 1/1.</text>
</comment>
<dbReference type="GO" id="GO:0004066">
    <property type="term" value="F:asparagine synthase (glutamine-hydrolyzing) activity"/>
    <property type="evidence" value="ECO:0007669"/>
    <property type="project" value="UniProtKB-EC"/>
</dbReference>
<dbReference type="STRING" id="665118.SAMN02983003_3118"/>
<keyword evidence="13" id="KW-1185">Reference proteome</keyword>
<dbReference type="EMBL" id="FPKU01000003">
    <property type="protein sequence ID" value="SFZ85946.1"/>
    <property type="molecule type" value="Genomic_DNA"/>
</dbReference>
<dbReference type="PANTHER" id="PTHR43284:SF1">
    <property type="entry name" value="ASPARAGINE SYNTHETASE"/>
    <property type="match status" value="1"/>
</dbReference>
<evidence type="ECO:0000256" key="7">
    <source>
        <dbReference type="ARBA" id="ARBA00048741"/>
    </source>
</evidence>
<dbReference type="GO" id="GO:0005829">
    <property type="term" value="C:cytosol"/>
    <property type="evidence" value="ECO:0007669"/>
    <property type="project" value="TreeGrafter"/>
</dbReference>
<dbReference type="RefSeq" id="WP_072345166.1">
    <property type="nucleotide sequence ID" value="NZ_FPKU01000003.1"/>
</dbReference>
<evidence type="ECO:0000256" key="5">
    <source>
        <dbReference type="ARBA" id="ARBA00022840"/>
    </source>
</evidence>
<dbReference type="GO" id="GO:0006529">
    <property type="term" value="P:asparagine biosynthetic process"/>
    <property type="evidence" value="ECO:0007669"/>
    <property type="project" value="UniProtKB-KW"/>
</dbReference>
<keyword evidence="4 9" id="KW-0547">Nucleotide-binding</keyword>
<protein>
    <recommendedName>
        <fullName evidence="3">asparagine synthase (glutamine-hydrolyzing)</fullName>
        <ecNumber evidence="3">6.3.5.4</ecNumber>
    </recommendedName>
</protein>
<reference evidence="12 13" key="1">
    <citation type="submission" date="2016-11" db="EMBL/GenBank/DDBJ databases">
        <authorList>
            <person name="Jaros S."/>
            <person name="Januszkiewicz K."/>
            <person name="Wedrychowicz H."/>
        </authorList>
    </citation>
    <scope>NUCLEOTIDE SEQUENCE [LARGE SCALE GENOMIC DNA]</scope>
    <source>
        <strain evidence="12 13">ATCC 23634</strain>
    </source>
</reference>
<dbReference type="InterPro" id="IPR017932">
    <property type="entry name" value="GATase_2_dom"/>
</dbReference>
<evidence type="ECO:0000256" key="2">
    <source>
        <dbReference type="ARBA" id="ARBA00005752"/>
    </source>
</evidence>
<dbReference type="Gene3D" id="3.40.50.620">
    <property type="entry name" value="HUPs"/>
    <property type="match status" value="1"/>
</dbReference>
<dbReference type="SUPFAM" id="SSF56235">
    <property type="entry name" value="N-terminal nucleophile aminohydrolases (Ntn hydrolases)"/>
    <property type="match status" value="1"/>
</dbReference>
<name>A0A1K2I0N2_9HYPH</name>
<evidence type="ECO:0000256" key="8">
    <source>
        <dbReference type="PIRSR" id="PIRSR001589-1"/>
    </source>
</evidence>
<dbReference type="GO" id="GO:0005524">
    <property type="term" value="F:ATP binding"/>
    <property type="evidence" value="ECO:0007669"/>
    <property type="project" value="UniProtKB-KW"/>
</dbReference>
<dbReference type="PANTHER" id="PTHR43284">
    <property type="entry name" value="ASPARAGINE SYNTHETASE (GLUTAMINE-HYDROLYZING)"/>
    <property type="match status" value="1"/>
</dbReference>
<comment type="catalytic activity">
    <reaction evidence="7">
        <text>L-aspartate + L-glutamine + ATP + H2O = L-asparagine + L-glutamate + AMP + diphosphate + H(+)</text>
        <dbReference type="Rhea" id="RHEA:12228"/>
        <dbReference type="ChEBI" id="CHEBI:15377"/>
        <dbReference type="ChEBI" id="CHEBI:15378"/>
        <dbReference type="ChEBI" id="CHEBI:29985"/>
        <dbReference type="ChEBI" id="CHEBI:29991"/>
        <dbReference type="ChEBI" id="CHEBI:30616"/>
        <dbReference type="ChEBI" id="CHEBI:33019"/>
        <dbReference type="ChEBI" id="CHEBI:58048"/>
        <dbReference type="ChEBI" id="CHEBI:58359"/>
        <dbReference type="ChEBI" id="CHEBI:456215"/>
        <dbReference type="EC" id="6.3.5.4"/>
    </reaction>
</comment>
<keyword evidence="5 9" id="KW-0067">ATP-binding</keyword>
<proteinExistence type="inferred from homology"/>
<dbReference type="InterPro" id="IPR014729">
    <property type="entry name" value="Rossmann-like_a/b/a_fold"/>
</dbReference>
<dbReference type="InterPro" id="IPR051786">
    <property type="entry name" value="ASN_synthetase/amidase"/>
</dbReference>
<evidence type="ECO:0000256" key="4">
    <source>
        <dbReference type="ARBA" id="ARBA00022741"/>
    </source>
</evidence>
<feature type="domain" description="Glutamine amidotransferase type-2" evidence="11">
    <location>
        <begin position="2"/>
        <end position="218"/>
    </location>
</feature>
<feature type="binding site" evidence="9">
    <location>
        <position position="315"/>
    </location>
    <ligand>
        <name>ATP</name>
        <dbReference type="ChEBI" id="CHEBI:30616"/>
    </ligand>
</feature>
<feature type="binding site" evidence="9">
    <location>
        <position position="104"/>
    </location>
    <ligand>
        <name>L-glutamine</name>
        <dbReference type="ChEBI" id="CHEBI:58359"/>
    </ligand>
</feature>
<feature type="binding site" evidence="9">
    <location>
        <begin position="388"/>
        <end position="389"/>
    </location>
    <ligand>
        <name>ATP</name>
        <dbReference type="ChEBI" id="CHEBI:30616"/>
    </ligand>
</feature>
<evidence type="ECO:0000313" key="13">
    <source>
        <dbReference type="Proteomes" id="UP000183447"/>
    </source>
</evidence>
<keyword evidence="8" id="KW-0028">Amino-acid biosynthesis</keyword>
<dbReference type="Proteomes" id="UP000183447">
    <property type="component" value="Unassembled WGS sequence"/>
</dbReference>
<dbReference type="NCBIfam" id="TIGR01536">
    <property type="entry name" value="asn_synth_AEB"/>
    <property type="match status" value="1"/>
</dbReference>
<feature type="site" description="Important for beta-aspartyl-AMP intermediate formation" evidence="10">
    <location>
        <position position="390"/>
    </location>
</feature>
<dbReference type="CDD" id="cd01991">
    <property type="entry name" value="Asn_synthase_B_C"/>
    <property type="match status" value="1"/>
</dbReference>
<dbReference type="AlphaFoldDB" id="A0A1K2I0N2"/>
<keyword evidence="6 8" id="KW-0315">Glutamine amidotransferase</keyword>
<dbReference type="SUPFAM" id="SSF52402">
    <property type="entry name" value="Adenine nucleotide alpha hydrolases-like"/>
    <property type="match status" value="1"/>
</dbReference>
<evidence type="ECO:0000313" key="12">
    <source>
        <dbReference type="EMBL" id="SFZ85946.1"/>
    </source>
</evidence>